<organism evidence="1 2">
    <name type="scientific">Pseudoroseicyclus tamaricis</name>
    <dbReference type="NCBI Taxonomy" id="2705421"/>
    <lineage>
        <taxon>Bacteria</taxon>
        <taxon>Pseudomonadati</taxon>
        <taxon>Pseudomonadota</taxon>
        <taxon>Alphaproteobacteria</taxon>
        <taxon>Rhodobacterales</taxon>
        <taxon>Paracoccaceae</taxon>
        <taxon>Pseudoroseicyclus</taxon>
    </lineage>
</organism>
<dbReference type="Proteomes" id="UP000474757">
    <property type="component" value="Unassembled WGS sequence"/>
</dbReference>
<sequence length="68" mass="8105">MTILPVTIPKPPTNDPLTEREIIERRIARERRNAGRRRRIGLYRRLRRLISGQRARPRVEIHLPKGQC</sequence>
<dbReference type="AlphaFoldDB" id="A0A6B2JRJ6"/>
<evidence type="ECO:0000313" key="1">
    <source>
        <dbReference type="EMBL" id="NDV00808.1"/>
    </source>
</evidence>
<keyword evidence="2" id="KW-1185">Reference proteome</keyword>
<name>A0A6B2JRJ6_9RHOB</name>
<comment type="caution">
    <text evidence="1">The sequence shown here is derived from an EMBL/GenBank/DDBJ whole genome shotgun (WGS) entry which is preliminary data.</text>
</comment>
<accession>A0A6B2JRJ6</accession>
<evidence type="ECO:0000313" key="2">
    <source>
        <dbReference type="Proteomes" id="UP000474757"/>
    </source>
</evidence>
<dbReference type="RefSeq" id="WP_163891649.1">
    <property type="nucleotide sequence ID" value="NZ_JAAFYS010000002.1"/>
</dbReference>
<dbReference type="EMBL" id="JAAGAB010000002">
    <property type="protein sequence ID" value="NDV00808.1"/>
    <property type="molecule type" value="Genomic_DNA"/>
</dbReference>
<gene>
    <name evidence="1" type="ORF">GZA08_07470</name>
</gene>
<proteinExistence type="predicted"/>
<protein>
    <submittedName>
        <fullName evidence="1">Uncharacterized protein</fullName>
    </submittedName>
</protein>
<reference evidence="1 2" key="1">
    <citation type="submission" date="2020-02" db="EMBL/GenBank/DDBJ databases">
        <title>Pseudoroseicyclus tamarix, sp. nov., isolated from offshore sediment of a Tamarix chinensis forest.</title>
        <authorList>
            <person name="Gai Y."/>
        </authorList>
    </citation>
    <scope>NUCLEOTIDE SEQUENCE [LARGE SCALE GENOMIC DNA]</scope>
    <source>
        <strain evidence="1 2">CLL3-39</strain>
    </source>
</reference>